<reference evidence="2 3" key="1">
    <citation type="submission" date="2019-09" db="EMBL/GenBank/DDBJ databases">
        <title>Genome Sequence of Larkinella sp MA1.</title>
        <authorList>
            <person name="Srinivasan S."/>
        </authorList>
    </citation>
    <scope>NUCLEOTIDE SEQUENCE [LARGE SCALE GENOMIC DNA]</scope>
    <source>
        <strain evidence="2 3">MA1</strain>
    </source>
</reference>
<organism evidence="2 3">
    <name type="scientific">Larkinella humicola</name>
    <dbReference type="NCBI Taxonomy" id="2607654"/>
    <lineage>
        <taxon>Bacteria</taxon>
        <taxon>Pseudomonadati</taxon>
        <taxon>Bacteroidota</taxon>
        <taxon>Cytophagia</taxon>
        <taxon>Cytophagales</taxon>
        <taxon>Spirosomataceae</taxon>
        <taxon>Larkinella</taxon>
    </lineage>
</organism>
<dbReference type="AlphaFoldDB" id="A0A5N1JBW0"/>
<dbReference type="InterPro" id="IPR011008">
    <property type="entry name" value="Dimeric_a/b-barrel"/>
</dbReference>
<evidence type="ECO:0000313" key="2">
    <source>
        <dbReference type="EMBL" id="KAA9349254.1"/>
    </source>
</evidence>
<dbReference type="SUPFAM" id="SSF54909">
    <property type="entry name" value="Dimeric alpha+beta barrel"/>
    <property type="match status" value="1"/>
</dbReference>
<evidence type="ECO:0000313" key="3">
    <source>
        <dbReference type="Proteomes" id="UP000326344"/>
    </source>
</evidence>
<dbReference type="Pfam" id="PF11695">
    <property type="entry name" value="DUF3291"/>
    <property type="match status" value="1"/>
</dbReference>
<feature type="domain" description="DUF3291" evidence="1">
    <location>
        <begin position="6"/>
        <end position="143"/>
    </location>
</feature>
<keyword evidence="3" id="KW-1185">Reference proteome</keyword>
<dbReference type="Proteomes" id="UP000326344">
    <property type="component" value="Unassembled WGS sequence"/>
</dbReference>
<accession>A0A5N1JBW0</accession>
<sequence length="163" mass="18769">MPAYQLAQVNVARLLASLDSEQLTGFVANLDPINALAEQSPGFVWRLKTEEGDATTIQAFDDSMIIVNLSVWETVDALKNFTYDSAHVTIMKRRREWFSRFQTSYLVLWWIEKGHIPTPQEARQRLEMLDEHGPTALAFTFRALFDSPETHQPEQKSLFHQSE</sequence>
<comment type="caution">
    <text evidence="2">The sequence shown here is derived from an EMBL/GenBank/DDBJ whole genome shotgun (WGS) entry which is preliminary data.</text>
</comment>
<name>A0A5N1JBW0_9BACT</name>
<dbReference type="EMBL" id="VTWS01000006">
    <property type="protein sequence ID" value="KAA9349254.1"/>
    <property type="molecule type" value="Genomic_DNA"/>
</dbReference>
<protein>
    <submittedName>
        <fullName evidence="2">DUF3291 domain-containing protein</fullName>
    </submittedName>
</protein>
<gene>
    <name evidence="2" type="ORF">F0P93_22945</name>
</gene>
<proteinExistence type="predicted"/>
<evidence type="ECO:0000259" key="1">
    <source>
        <dbReference type="Pfam" id="PF11695"/>
    </source>
</evidence>
<dbReference type="RefSeq" id="WP_150880069.1">
    <property type="nucleotide sequence ID" value="NZ_VTWS01000006.1"/>
</dbReference>
<dbReference type="InterPro" id="IPR021708">
    <property type="entry name" value="DUF3291"/>
</dbReference>